<feature type="domain" description="Ig-like" evidence="5">
    <location>
        <begin position="6"/>
        <end position="109"/>
    </location>
</feature>
<evidence type="ECO:0000313" key="7">
    <source>
        <dbReference type="Proteomes" id="UP000823561"/>
    </source>
</evidence>
<feature type="region of interest" description="Disordered" evidence="3">
    <location>
        <begin position="648"/>
        <end position="680"/>
    </location>
</feature>
<gene>
    <name evidence="6" type="ORF">AALO_G00080100</name>
</gene>
<keyword evidence="4" id="KW-0812">Transmembrane</keyword>
<dbReference type="InterPro" id="IPR013783">
    <property type="entry name" value="Ig-like_fold"/>
</dbReference>
<dbReference type="InterPro" id="IPR003006">
    <property type="entry name" value="Ig/MHC_CS"/>
</dbReference>
<keyword evidence="4" id="KW-0472">Membrane</keyword>
<dbReference type="SMART" id="SM00407">
    <property type="entry name" value="IGc1"/>
    <property type="match status" value="6"/>
</dbReference>
<evidence type="ECO:0000256" key="2">
    <source>
        <dbReference type="ARBA" id="ARBA00023319"/>
    </source>
</evidence>
<sequence>MGVCFPEEVLNPARLYVMIPSEVERFNKTSTFVCLAREFSPFEHRFHWKHNGVSIQEEGSCNQQGSKANNSASSYLVISDERWAKGDKITCLFIHKAGDQLVEVPRQRTDQPNAVLQPPLWMGKDGGSKAQLLCAAEGVDMEDLDVEWVVDGKRQAAPKPLGQISQLEFDINLWNKGSNYTCRMKPKVLGSNWTEKSIQVCSDGHFLAPHVQLERPHLRDVTTTGKVIVTCKVTAASGSRVSWWVNDKQETSDINNKAESGGRLTSNLTLTVKSPQEVKCKVEHPCYPTEAAIIIMPEPAKQNPTVTIRRPLEDRQKDNGTVLECLLGDISSREVLVTLQANGKDLPKSEYVDIPIQKDQHSLTSVRFTIPEDQRSVNKTFACKVIHDLAKNTKISSDTGNLFAPPTLELFLAPWFSSTKLVCVASGFNPQLKWNVTKLNVNSKVSMEDNGRLTVISKIIVPHREWYKGTTFPCEVEDHNQNHAKKKIISICSVSPHMCAEVYIIGPPLNSTANNNVPLTCLVVGFNISDLPIVWRAGGVVTPEGVTGPIVSENDNGTQSVRSVLSLPASTWHDHTNISCEVRRACDPNALVRHISKAKDMRQPTVKIVRPSDAELVHTNGSGLLCVVTGFLPANVLVHWEVNGTQLPTSRYTNGPVSSSGEAGTYATSSSLPLPPSQERHEGSYTCVVRHESSTEPTSATVENLFASVELSKPTVTLLQGSSELVCLVFGYSPESINITWLKNGVSMEAANQQTTNPSKGPDGKFSVHSHLNLSSGDWDSRVKFTCNVTHITSSLSVSTSKPEPKEEVLFIDDNMADAVPEDTLAETMNMAWAFLFLFLFCLLYSCLVTLIKVK</sequence>
<feature type="domain" description="Ig-like" evidence="5">
    <location>
        <begin position="496"/>
        <end position="596"/>
    </location>
</feature>
<dbReference type="EMBL" id="JADWDJ010000006">
    <property type="protein sequence ID" value="KAG5279650.1"/>
    <property type="molecule type" value="Genomic_DNA"/>
</dbReference>
<dbReference type="FunFam" id="2.60.40.10:FF:000283">
    <property type="entry name" value="Immunoglobulin kappa constant"/>
    <property type="match status" value="1"/>
</dbReference>
<dbReference type="InterPro" id="IPR050380">
    <property type="entry name" value="Immune_Resp_Modulators"/>
</dbReference>
<evidence type="ECO:0000256" key="3">
    <source>
        <dbReference type="SAM" id="MobiDB-lite"/>
    </source>
</evidence>
<feature type="domain" description="Ig-like" evidence="5">
    <location>
        <begin position="112"/>
        <end position="199"/>
    </location>
</feature>
<dbReference type="SUPFAM" id="SSF48726">
    <property type="entry name" value="Immunoglobulin"/>
    <property type="match status" value="8"/>
</dbReference>
<feature type="transmembrane region" description="Helical" evidence="4">
    <location>
        <begin position="831"/>
        <end position="852"/>
    </location>
</feature>
<evidence type="ECO:0000256" key="4">
    <source>
        <dbReference type="SAM" id="Phobius"/>
    </source>
</evidence>
<proteinExistence type="predicted"/>
<feature type="domain" description="Ig-like" evidence="5">
    <location>
        <begin position="304"/>
        <end position="396"/>
    </location>
</feature>
<keyword evidence="4" id="KW-1133">Transmembrane helix</keyword>
<dbReference type="Proteomes" id="UP000823561">
    <property type="component" value="Chromosome 6"/>
</dbReference>
<dbReference type="InterPro" id="IPR036179">
    <property type="entry name" value="Ig-like_dom_sf"/>
</dbReference>
<keyword evidence="1" id="KW-1015">Disulfide bond</keyword>
<organism evidence="6 7">
    <name type="scientific">Alosa alosa</name>
    <name type="common">allis shad</name>
    <dbReference type="NCBI Taxonomy" id="278164"/>
    <lineage>
        <taxon>Eukaryota</taxon>
        <taxon>Metazoa</taxon>
        <taxon>Chordata</taxon>
        <taxon>Craniata</taxon>
        <taxon>Vertebrata</taxon>
        <taxon>Euteleostomi</taxon>
        <taxon>Actinopterygii</taxon>
        <taxon>Neopterygii</taxon>
        <taxon>Teleostei</taxon>
        <taxon>Clupei</taxon>
        <taxon>Clupeiformes</taxon>
        <taxon>Clupeoidei</taxon>
        <taxon>Clupeidae</taxon>
        <taxon>Alosa</taxon>
    </lineage>
</organism>
<dbReference type="CDD" id="cd00098">
    <property type="entry name" value="IgC1"/>
    <property type="match status" value="3"/>
</dbReference>
<protein>
    <recommendedName>
        <fullName evidence="5">Ig-like domain-containing protein</fullName>
    </recommendedName>
</protein>
<dbReference type="InterPro" id="IPR003597">
    <property type="entry name" value="Ig_C1-set"/>
</dbReference>
<dbReference type="PROSITE" id="PS00290">
    <property type="entry name" value="IG_MHC"/>
    <property type="match status" value="3"/>
</dbReference>
<dbReference type="AlphaFoldDB" id="A0AAV6H0V2"/>
<feature type="compositionally biased region" description="Polar residues" evidence="3">
    <location>
        <begin position="648"/>
        <end position="672"/>
    </location>
</feature>
<feature type="domain" description="Ig-like" evidence="5">
    <location>
        <begin position="209"/>
        <end position="284"/>
    </location>
</feature>
<dbReference type="InterPro" id="IPR007110">
    <property type="entry name" value="Ig-like_dom"/>
</dbReference>
<accession>A0AAV6H0V2</accession>
<evidence type="ECO:0000256" key="1">
    <source>
        <dbReference type="ARBA" id="ARBA00023157"/>
    </source>
</evidence>
<comment type="caution">
    <text evidence="6">The sequence shown here is derived from an EMBL/GenBank/DDBJ whole genome shotgun (WGS) entry which is preliminary data.</text>
</comment>
<keyword evidence="2" id="KW-0393">Immunoglobulin domain</keyword>
<dbReference type="Gene3D" id="2.60.40.10">
    <property type="entry name" value="Immunoglobulins"/>
    <property type="match status" value="8"/>
</dbReference>
<feature type="domain" description="Ig-like" evidence="5">
    <location>
        <begin position="707"/>
        <end position="799"/>
    </location>
</feature>
<feature type="domain" description="Ig-like" evidence="5">
    <location>
        <begin position="604"/>
        <end position="703"/>
    </location>
</feature>
<evidence type="ECO:0000259" key="5">
    <source>
        <dbReference type="PROSITE" id="PS50835"/>
    </source>
</evidence>
<dbReference type="PROSITE" id="PS50835">
    <property type="entry name" value="IG_LIKE"/>
    <property type="match status" value="8"/>
</dbReference>
<evidence type="ECO:0000313" key="6">
    <source>
        <dbReference type="EMBL" id="KAG5279650.1"/>
    </source>
</evidence>
<feature type="domain" description="Ig-like" evidence="5">
    <location>
        <begin position="406"/>
        <end position="490"/>
    </location>
</feature>
<keyword evidence="7" id="KW-1185">Reference proteome</keyword>
<reference evidence="6" key="1">
    <citation type="submission" date="2020-10" db="EMBL/GenBank/DDBJ databases">
        <title>Chromosome-scale genome assembly of the Allis shad, Alosa alosa.</title>
        <authorList>
            <person name="Margot Z."/>
            <person name="Christophe K."/>
            <person name="Cabau C."/>
            <person name="Louis A."/>
            <person name="Berthelot C."/>
            <person name="Parey E."/>
            <person name="Roest Crollius H."/>
            <person name="Montfort J."/>
            <person name="Robinson-Rechavi M."/>
            <person name="Bucao C."/>
            <person name="Bouchez O."/>
            <person name="Gislard M."/>
            <person name="Lluch J."/>
            <person name="Milhes M."/>
            <person name="Lampietro C."/>
            <person name="Lopez Roques C."/>
            <person name="Donnadieu C."/>
            <person name="Braasch I."/>
            <person name="Desvignes T."/>
            <person name="Postlethwait J."/>
            <person name="Bobe J."/>
            <person name="Guiguen Y."/>
        </authorList>
    </citation>
    <scope>NUCLEOTIDE SEQUENCE</scope>
    <source>
        <strain evidence="6">M-15738</strain>
        <tissue evidence="6">Blood</tissue>
    </source>
</reference>
<dbReference type="PANTHER" id="PTHR23411">
    <property type="entry name" value="TAPASIN"/>
    <property type="match status" value="1"/>
</dbReference>
<name>A0AAV6H0V2_9TELE</name>
<dbReference type="Pfam" id="PF07654">
    <property type="entry name" value="C1-set"/>
    <property type="match status" value="5"/>
</dbReference>